<evidence type="ECO:0000259" key="2">
    <source>
        <dbReference type="Pfam" id="PF07596"/>
    </source>
</evidence>
<dbReference type="InterPro" id="IPR012902">
    <property type="entry name" value="N_methyl_site"/>
</dbReference>
<dbReference type="NCBIfam" id="TIGR02532">
    <property type="entry name" value="IV_pilin_GFxxxE"/>
    <property type="match status" value="1"/>
</dbReference>
<keyword evidence="1" id="KW-0812">Transmembrane</keyword>
<dbReference type="NCBIfam" id="TIGR04294">
    <property type="entry name" value="pre_pil_HX9DG"/>
    <property type="match status" value="1"/>
</dbReference>
<dbReference type="Pfam" id="PF07596">
    <property type="entry name" value="SBP_bac_10"/>
    <property type="match status" value="1"/>
</dbReference>
<evidence type="ECO:0000313" key="4">
    <source>
        <dbReference type="Proteomes" id="UP000318704"/>
    </source>
</evidence>
<sequence>MFVKIQKRPGFTLIELLVVIAIIAILIALLLPAVQQAREAARRTQCKNNLKQLGLALHNYHDVYRMFPALVYQPTNLTAGNTPGWGWCSMLLPYIDQAPLYNQMNVGNVSLASVVQATNSPADRPFPAFRCPSDTGPAVNNRSQFNATNPPLSFGGGYSPAKPVSTSNYFAAFGHSRGRNPTYNNAGNGTYEDAQTGGFGYTRKTQRRVRDITDGTSNSIALGERAYKVGTVHHDAGVWIGCAEANADDCVDDVGFTLRGGINSTSTSVHTRKESLSSQHVGGVQVLLFDGSVRFLSENIDFRTTRTSGQPNPNGPIDSTLERLVGIQDGQTIGDF</sequence>
<feature type="domain" description="DUF1559" evidence="2">
    <location>
        <begin position="35"/>
        <end position="302"/>
    </location>
</feature>
<dbReference type="EMBL" id="CP037920">
    <property type="protein sequence ID" value="QDT98915.1"/>
    <property type="molecule type" value="Genomic_DNA"/>
</dbReference>
<dbReference type="PANTHER" id="PTHR30093">
    <property type="entry name" value="GENERAL SECRETION PATHWAY PROTEIN G"/>
    <property type="match status" value="1"/>
</dbReference>
<gene>
    <name evidence="3" type="primary">xcpT_46</name>
    <name evidence="3" type="ORF">V144x_44250</name>
</gene>
<organism evidence="3 4">
    <name type="scientific">Gimesia aquarii</name>
    <dbReference type="NCBI Taxonomy" id="2527964"/>
    <lineage>
        <taxon>Bacteria</taxon>
        <taxon>Pseudomonadati</taxon>
        <taxon>Planctomycetota</taxon>
        <taxon>Planctomycetia</taxon>
        <taxon>Planctomycetales</taxon>
        <taxon>Planctomycetaceae</taxon>
        <taxon>Gimesia</taxon>
    </lineage>
</organism>
<dbReference type="InterPro" id="IPR045584">
    <property type="entry name" value="Pilin-like"/>
</dbReference>
<reference evidence="3 4" key="1">
    <citation type="submission" date="2019-03" db="EMBL/GenBank/DDBJ databases">
        <title>Deep-cultivation of Planctomycetes and their phenomic and genomic characterization uncovers novel biology.</title>
        <authorList>
            <person name="Wiegand S."/>
            <person name="Jogler M."/>
            <person name="Boedeker C."/>
            <person name="Pinto D."/>
            <person name="Vollmers J."/>
            <person name="Rivas-Marin E."/>
            <person name="Kohn T."/>
            <person name="Peeters S.H."/>
            <person name="Heuer A."/>
            <person name="Rast P."/>
            <person name="Oberbeckmann S."/>
            <person name="Bunk B."/>
            <person name="Jeske O."/>
            <person name="Meyerdierks A."/>
            <person name="Storesund J.E."/>
            <person name="Kallscheuer N."/>
            <person name="Luecker S."/>
            <person name="Lage O.M."/>
            <person name="Pohl T."/>
            <person name="Merkel B.J."/>
            <person name="Hornburger P."/>
            <person name="Mueller R.-W."/>
            <person name="Bruemmer F."/>
            <person name="Labrenz M."/>
            <person name="Spormann A.M."/>
            <person name="Op den Camp H."/>
            <person name="Overmann J."/>
            <person name="Amann R."/>
            <person name="Jetten M.S.M."/>
            <person name="Mascher T."/>
            <person name="Medema M.H."/>
            <person name="Devos D.P."/>
            <person name="Kaster A.-K."/>
            <person name="Ovreas L."/>
            <person name="Rohde M."/>
            <person name="Galperin M.Y."/>
            <person name="Jogler C."/>
        </authorList>
    </citation>
    <scope>NUCLEOTIDE SEQUENCE [LARGE SCALE GENOMIC DNA]</scope>
    <source>
        <strain evidence="3 4">V144</strain>
    </source>
</reference>
<dbReference type="Pfam" id="PF07963">
    <property type="entry name" value="N_methyl"/>
    <property type="match status" value="1"/>
</dbReference>
<proteinExistence type="predicted"/>
<evidence type="ECO:0000313" key="3">
    <source>
        <dbReference type="EMBL" id="QDT98915.1"/>
    </source>
</evidence>
<protein>
    <submittedName>
        <fullName evidence="3">Type II secretion system protein G</fullName>
    </submittedName>
</protein>
<evidence type="ECO:0000256" key="1">
    <source>
        <dbReference type="SAM" id="Phobius"/>
    </source>
</evidence>
<dbReference type="KEGG" id="gaw:V144x_44250"/>
<dbReference type="PANTHER" id="PTHR30093:SF2">
    <property type="entry name" value="TYPE II SECRETION SYSTEM PROTEIN H"/>
    <property type="match status" value="1"/>
</dbReference>
<dbReference type="AlphaFoldDB" id="A0A517W0Y6"/>
<dbReference type="InterPro" id="IPR027558">
    <property type="entry name" value="Pre_pil_HX9DG_C"/>
</dbReference>
<name>A0A517W0Y6_9PLAN</name>
<accession>A0A517W0Y6</accession>
<dbReference type="Gene3D" id="3.30.700.10">
    <property type="entry name" value="Glycoprotein, Type 4 Pilin"/>
    <property type="match status" value="1"/>
</dbReference>
<dbReference type="SUPFAM" id="SSF54523">
    <property type="entry name" value="Pili subunits"/>
    <property type="match status" value="1"/>
</dbReference>
<dbReference type="InterPro" id="IPR011453">
    <property type="entry name" value="DUF1559"/>
</dbReference>
<keyword evidence="1" id="KW-1133">Transmembrane helix</keyword>
<keyword evidence="1" id="KW-0472">Membrane</keyword>
<feature type="transmembrane region" description="Helical" evidence="1">
    <location>
        <begin position="12"/>
        <end position="34"/>
    </location>
</feature>
<dbReference type="Proteomes" id="UP000318704">
    <property type="component" value="Chromosome"/>
</dbReference>